<dbReference type="InterPro" id="IPR003016">
    <property type="entry name" value="2-oxoA_DH_lipoyl-BS"/>
</dbReference>
<sequence>MSLKKILVPDLPESINVAKIIKWYKKVGQKILSEDILVSLETDKVILEISADCNGFLKEIVKKEGDNVTAKEIIGFLTNENFVEKNQYKNLKNIKKKENNKVLTKEIKNVDSPSVRRMLSKNEIDINQINQKNKSNRITKTDIREYLLEKEISCKENNRKKRRIPMTFLRKRIAERLLSAQKNAAILTTFNEVNMEPLLNFREKYRKVFEKKYEIKLGLMSFFMKASVIALKRFPKINASIDKSDIIFYDYFDINFAISTKNGLVVPILKNVDLLNLVDLEKSIKEIINKAHEDKLNIEDLISGNFTVTNGGVFGSLMSTPIINPPQSAILAMHAIQDRPVVKEKKIHILPMMYIALSYDHRIVDGKESIGFLMTIKEMIEDPIQLLMNF</sequence>
<dbReference type="GO" id="GO:0045252">
    <property type="term" value="C:oxoglutarate dehydrogenase complex"/>
    <property type="evidence" value="ECO:0007669"/>
    <property type="project" value="UniProtKB-UniRule"/>
</dbReference>
<keyword evidence="5" id="KW-0816">Tricarboxylic acid cycle</keyword>
<evidence type="ECO:0000256" key="3">
    <source>
        <dbReference type="ARBA" id="ARBA00005145"/>
    </source>
</evidence>
<evidence type="ECO:0000256" key="7">
    <source>
        <dbReference type="ARBA" id="ARBA00022823"/>
    </source>
</evidence>
<evidence type="ECO:0000256" key="5">
    <source>
        <dbReference type="ARBA" id="ARBA00022532"/>
    </source>
</evidence>
<dbReference type="GO" id="GO:0006099">
    <property type="term" value="P:tricarboxylic acid cycle"/>
    <property type="evidence" value="ECO:0007669"/>
    <property type="project" value="UniProtKB-UniRule"/>
</dbReference>
<dbReference type="NCBIfam" id="TIGR01347">
    <property type="entry name" value="sucB"/>
    <property type="match status" value="1"/>
</dbReference>
<dbReference type="Gene3D" id="3.30.559.10">
    <property type="entry name" value="Chloramphenicol acetyltransferase-like domain"/>
    <property type="match status" value="1"/>
</dbReference>
<evidence type="ECO:0000256" key="6">
    <source>
        <dbReference type="ARBA" id="ARBA00022679"/>
    </source>
</evidence>
<dbReference type="UniPathway" id="UPA00868">
    <property type="reaction ID" value="UER00840"/>
</dbReference>
<dbReference type="InterPro" id="IPR000089">
    <property type="entry name" value="Biotin_lipoyl"/>
</dbReference>
<dbReference type="PROSITE" id="PS50968">
    <property type="entry name" value="BIOTINYL_LIPOYL"/>
    <property type="match status" value="1"/>
</dbReference>
<dbReference type="SUPFAM" id="SSF51230">
    <property type="entry name" value="Single hybrid motif"/>
    <property type="match status" value="1"/>
</dbReference>
<keyword evidence="7" id="KW-0450">Lipoyl</keyword>
<dbReference type="AlphaFoldDB" id="A0A090AQG8"/>
<keyword evidence="6 12" id="KW-0808">Transferase</keyword>
<evidence type="ECO:0000313" key="12">
    <source>
        <dbReference type="EMBL" id="BAP58592.1"/>
    </source>
</evidence>
<dbReference type="InterPro" id="IPR036625">
    <property type="entry name" value="E3-bd_dom_sf"/>
</dbReference>
<dbReference type="PANTHER" id="PTHR43416:SF5">
    <property type="entry name" value="DIHYDROLIPOYLLYSINE-RESIDUE SUCCINYLTRANSFERASE COMPONENT OF 2-OXOGLUTARATE DEHYDROGENASE COMPLEX, MITOCHONDRIAL"/>
    <property type="match status" value="1"/>
</dbReference>
<dbReference type="KEGG" id="sbw:TGUWTKB_3530"/>
<dbReference type="RefSeq" id="WP_041062990.1">
    <property type="nucleotide sequence ID" value="NZ_AP014521.1"/>
</dbReference>
<reference evidence="13" key="1">
    <citation type="submission" date="2013-11" db="EMBL/GenBank/DDBJ databases">
        <title>Symbiont-containing voluminous jelly as an extraordinary maternal gift for overwintering insect nymphs.</title>
        <authorList>
            <person name="Kaiwa N."/>
            <person name="Hosokawa T."/>
            <person name="Nikoh N."/>
            <person name="Meng X.Y."/>
            <person name="Tanahashi M."/>
            <person name="Moriyama M."/>
            <person name="Maeda T."/>
            <person name="Yamaguchi K."/>
            <person name="Shigenobu S."/>
            <person name="Ito M."/>
            <person name="Fukatsu T."/>
        </authorList>
    </citation>
    <scope>NUCLEOTIDE SEQUENCE [LARGE SCALE GENOMIC DNA]</scope>
    <source>
        <strain evidence="13">UwTKB</strain>
    </source>
</reference>
<dbReference type="InterPro" id="IPR050537">
    <property type="entry name" value="2-oxoacid_dehydrogenase"/>
</dbReference>
<dbReference type="Pfam" id="PF00364">
    <property type="entry name" value="Biotin_lipoyl"/>
    <property type="match status" value="1"/>
</dbReference>
<dbReference type="GO" id="GO:0033512">
    <property type="term" value="P:L-lysine catabolic process to acetyl-CoA via saccharopine"/>
    <property type="evidence" value="ECO:0007669"/>
    <property type="project" value="UniProtKB-UniPathway"/>
</dbReference>
<dbReference type="GO" id="GO:0005829">
    <property type="term" value="C:cytosol"/>
    <property type="evidence" value="ECO:0007669"/>
    <property type="project" value="TreeGrafter"/>
</dbReference>
<organism evidence="12 13">
    <name type="scientific">Candidatus Tachikawaea gelatinosa</name>
    <dbReference type="NCBI Taxonomy" id="1410383"/>
    <lineage>
        <taxon>Bacteria</taxon>
        <taxon>Pseudomonadati</taxon>
        <taxon>Pseudomonadota</taxon>
        <taxon>Gammaproteobacteria</taxon>
        <taxon>Enterobacterales</taxon>
        <taxon>Enterobacteriaceae</taxon>
        <taxon>Candidatus Tachikawaea</taxon>
    </lineage>
</organism>
<dbReference type="STRING" id="1410383.TGUWTKB_3530"/>
<evidence type="ECO:0000256" key="4">
    <source>
        <dbReference type="ARBA" id="ARBA00007317"/>
    </source>
</evidence>
<dbReference type="OrthoDB" id="9805770at2"/>
<dbReference type="SUPFAM" id="SSF47005">
    <property type="entry name" value="Peripheral subunit-binding domain of 2-oxo acid dehydrogenase complex"/>
    <property type="match status" value="1"/>
</dbReference>
<comment type="function">
    <text evidence="2">E2 component of the 2-oxoglutarate dehydrogenase (OGDH) complex which catalyzes the second step in the conversion of 2-oxoglutarate to succinyl-CoA and CO(2).</text>
</comment>
<evidence type="ECO:0000256" key="10">
    <source>
        <dbReference type="NCBIfam" id="TIGR01347"/>
    </source>
</evidence>
<dbReference type="SUPFAM" id="SSF52777">
    <property type="entry name" value="CoA-dependent acyltransferases"/>
    <property type="match status" value="1"/>
</dbReference>
<gene>
    <name evidence="12" type="primary">sucB</name>
    <name evidence="12" type="ORF">TGUWTKB_3530</name>
</gene>
<comment type="pathway">
    <text evidence="3">Amino-acid degradation; L-lysine degradation via saccharopine pathway; glutaryl-CoA from L-lysine: step 6/6.</text>
</comment>
<dbReference type="Pfam" id="PF00198">
    <property type="entry name" value="2-oxoacid_dh"/>
    <property type="match status" value="1"/>
</dbReference>
<dbReference type="EMBL" id="AP014521">
    <property type="protein sequence ID" value="BAP58592.1"/>
    <property type="molecule type" value="Genomic_DNA"/>
</dbReference>
<dbReference type="Proteomes" id="UP000031627">
    <property type="component" value="Chromosome"/>
</dbReference>
<dbReference type="HOGENOM" id="CLU_016733_0_0_6"/>
<keyword evidence="8" id="KW-0012">Acyltransferase</keyword>
<dbReference type="InterPro" id="IPR011053">
    <property type="entry name" value="Single_hybrid_motif"/>
</dbReference>
<protein>
    <recommendedName>
        <fullName evidence="10">Dihydrolipoyllysine-residue succinyltransferase</fullName>
        <ecNumber evidence="10">2.3.1.61</ecNumber>
    </recommendedName>
</protein>
<dbReference type="InterPro" id="IPR006255">
    <property type="entry name" value="SucB"/>
</dbReference>
<dbReference type="InterPro" id="IPR023213">
    <property type="entry name" value="CAT-like_dom_sf"/>
</dbReference>
<dbReference type="EC" id="2.3.1.61" evidence="10"/>
<dbReference type="InterPro" id="IPR001078">
    <property type="entry name" value="2-oxoacid_DH_actylTfrase"/>
</dbReference>
<dbReference type="PANTHER" id="PTHR43416">
    <property type="entry name" value="DIHYDROLIPOYLLYSINE-RESIDUE SUCCINYLTRANSFERASE COMPONENT OF 2-OXOGLUTARATE DEHYDROGENASE COMPLEX, MITOCHONDRIAL-RELATED"/>
    <property type="match status" value="1"/>
</dbReference>
<evidence type="ECO:0000256" key="1">
    <source>
        <dbReference type="ARBA" id="ARBA00001938"/>
    </source>
</evidence>
<dbReference type="GO" id="GO:0004149">
    <property type="term" value="F:dihydrolipoyllysine-residue succinyltransferase activity"/>
    <property type="evidence" value="ECO:0007669"/>
    <property type="project" value="UniProtKB-UniRule"/>
</dbReference>
<keyword evidence="13" id="KW-1185">Reference proteome</keyword>
<dbReference type="Gene3D" id="4.10.320.10">
    <property type="entry name" value="E3-binding domain"/>
    <property type="match status" value="1"/>
</dbReference>
<evidence type="ECO:0000313" key="13">
    <source>
        <dbReference type="Proteomes" id="UP000031627"/>
    </source>
</evidence>
<dbReference type="CDD" id="cd06849">
    <property type="entry name" value="lipoyl_domain"/>
    <property type="match status" value="1"/>
</dbReference>
<comment type="similarity">
    <text evidence="4">Belongs to the 2-oxoacid dehydrogenase family.</text>
</comment>
<feature type="domain" description="Lipoyl-binding" evidence="11">
    <location>
        <begin position="3"/>
        <end position="78"/>
    </location>
</feature>
<evidence type="ECO:0000256" key="9">
    <source>
        <dbReference type="ARBA" id="ARBA00052761"/>
    </source>
</evidence>
<proteinExistence type="inferred from homology"/>
<dbReference type="PROSITE" id="PS00189">
    <property type="entry name" value="LIPOYL"/>
    <property type="match status" value="1"/>
</dbReference>
<evidence type="ECO:0000256" key="2">
    <source>
        <dbReference type="ARBA" id="ARBA00004052"/>
    </source>
</evidence>
<evidence type="ECO:0000256" key="8">
    <source>
        <dbReference type="ARBA" id="ARBA00023315"/>
    </source>
</evidence>
<dbReference type="NCBIfam" id="NF004309">
    <property type="entry name" value="PRK05704.1"/>
    <property type="match status" value="1"/>
</dbReference>
<reference evidence="12 13" key="2">
    <citation type="journal article" date="2014" name="Curr. Biol.">
        <title>Symbiont-Supplemented Maternal Investment Underpinning Host's Ecological Adaptation.</title>
        <authorList>
            <person name="Kaiwa N."/>
            <person name="Hosokawa T."/>
            <person name="Nikoh N."/>
            <person name="Tanahashi M."/>
            <person name="Moriyama M."/>
            <person name="Meng X.Y."/>
            <person name="Maeda T."/>
            <person name="Yamaguchi K."/>
            <person name="Shigenobu S."/>
            <person name="Ito M."/>
            <person name="Fukatsu T."/>
        </authorList>
    </citation>
    <scope>NUCLEOTIDE SEQUENCE [LARGE SCALE GENOMIC DNA]</scope>
    <source>
        <strain evidence="12 13">UwTKB</strain>
    </source>
</reference>
<evidence type="ECO:0000259" key="11">
    <source>
        <dbReference type="PROSITE" id="PS50968"/>
    </source>
</evidence>
<name>A0A090AQG8_9ENTR</name>
<accession>A0A090AQG8</accession>
<comment type="cofactor">
    <cofactor evidence="1">
        <name>(R)-lipoate</name>
        <dbReference type="ChEBI" id="CHEBI:83088"/>
    </cofactor>
</comment>
<comment type="catalytic activity">
    <reaction evidence="9">
        <text>N(6)-[(R)-dihydrolipoyl]-L-lysyl-[protein] + succinyl-CoA = N(6)-[(R)-S(8)-succinyldihydrolipoyl]-L-lysyl-[protein] + CoA</text>
        <dbReference type="Rhea" id="RHEA:15213"/>
        <dbReference type="Rhea" id="RHEA-COMP:10475"/>
        <dbReference type="Rhea" id="RHEA-COMP:20092"/>
        <dbReference type="ChEBI" id="CHEBI:57287"/>
        <dbReference type="ChEBI" id="CHEBI:57292"/>
        <dbReference type="ChEBI" id="CHEBI:83100"/>
        <dbReference type="ChEBI" id="CHEBI:83120"/>
        <dbReference type="EC" id="2.3.1.61"/>
    </reaction>
</comment>
<dbReference type="Gene3D" id="2.40.50.100">
    <property type="match status" value="1"/>
</dbReference>